<evidence type="ECO:0000313" key="1">
    <source>
        <dbReference type="EMBL" id="GAA4209188.1"/>
    </source>
</evidence>
<reference evidence="2" key="1">
    <citation type="journal article" date="2019" name="Int. J. Syst. Evol. Microbiol.">
        <title>The Global Catalogue of Microorganisms (GCM) 10K type strain sequencing project: providing services to taxonomists for standard genome sequencing and annotation.</title>
        <authorList>
            <consortium name="The Broad Institute Genomics Platform"/>
            <consortium name="The Broad Institute Genome Sequencing Center for Infectious Disease"/>
            <person name="Wu L."/>
            <person name="Ma J."/>
        </authorList>
    </citation>
    <scope>NUCLEOTIDE SEQUENCE [LARGE SCALE GENOMIC DNA]</scope>
    <source>
        <strain evidence="2">JCM 17626</strain>
    </source>
</reference>
<organism evidence="1 2">
    <name type="scientific">Pedobacter jeongneungensis</name>
    <dbReference type="NCBI Taxonomy" id="947309"/>
    <lineage>
        <taxon>Bacteria</taxon>
        <taxon>Pseudomonadati</taxon>
        <taxon>Bacteroidota</taxon>
        <taxon>Sphingobacteriia</taxon>
        <taxon>Sphingobacteriales</taxon>
        <taxon>Sphingobacteriaceae</taxon>
        <taxon>Pedobacter</taxon>
    </lineage>
</organism>
<evidence type="ECO:0008006" key="3">
    <source>
        <dbReference type="Google" id="ProtNLM"/>
    </source>
</evidence>
<accession>A0ABP8BKJ4</accession>
<proteinExistence type="predicted"/>
<gene>
    <name evidence="1" type="ORF">GCM10022289_34290</name>
</gene>
<comment type="caution">
    <text evidence="1">The sequence shown here is derived from an EMBL/GenBank/DDBJ whole genome shotgun (WGS) entry which is preliminary data.</text>
</comment>
<dbReference type="RefSeq" id="WP_344852662.1">
    <property type="nucleotide sequence ID" value="NZ_BAABBY010000008.1"/>
</dbReference>
<dbReference type="PROSITE" id="PS51257">
    <property type="entry name" value="PROKAR_LIPOPROTEIN"/>
    <property type="match status" value="1"/>
</dbReference>
<dbReference type="Proteomes" id="UP001501772">
    <property type="component" value="Unassembled WGS sequence"/>
</dbReference>
<name>A0ABP8BKJ4_9SPHI</name>
<evidence type="ECO:0000313" key="2">
    <source>
        <dbReference type="Proteomes" id="UP001501772"/>
    </source>
</evidence>
<sequence length="138" mass="15943">MLKTTSELRTILIIVTLLMFTSCNDKKNRIYIITTSVTGTDQNQIRKDTTSTVESEYFEVKLSSVNNGELYIAGKQLLKPQIGITYKSEFFKLVDDKGNELQFKTPTDFLNFMYAAGYEMKDQDNQKYGIDYTFKKII</sequence>
<keyword evidence="2" id="KW-1185">Reference proteome</keyword>
<dbReference type="EMBL" id="BAABBY010000008">
    <property type="protein sequence ID" value="GAA4209188.1"/>
    <property type="molecule type" value="Genomic_DNA"/>
</dbReference>
<protein>
    <recommendedName>
        <fullName evidence="3">Lipoprotein</fullName>
    </recommendedName>
</protein>